<keyword evidence="3" id="KW-0378">Hydrolase</keyword>
<protein>
    <submittedName>
        <fullName evidence="5">VRR-NUC domain-containing protein</fullName>
    </submittedName>
</protein>
<keyword evidence="2" id="KW-0540">Nuclease</keyword>
<feature type="domain" description="VRR-NUC" evidence="4">
    <location>
        <begin position="13"/>
        <end position="112"/>
    </location>
</feature>
<dbReference type="AlphaFoldDB" id="F0NXS0"/>
<reference evidence="5 6" key="1">
    <citation type="journal article" date="2011" name="Stand. Genomic Sci.">
        <title>Complete genome sequence of Weeksella virosa type strain (9751).</title>
        <authorList>
            <person name="Lang E."/>
            <person name="Teshima H."/>
            <person name="Lucas S."/>
            <person name="Lapidus A."/>
            <person name="Hammon N."/>
            <person name="Deshpande S."/>
            <person name="Nolan M."/>
            <person name="Cheng J.F."/>
            <person name="Pitluck S."/>
            <person name="Liolios K."/>
            <person name="Pagani I."/>
            <person name="Mikhailova N."/>
            <person name="Ivanova N."/>
            <person name="Mavromatis K."/>
            <person name="Pati A."/>
            <person name="Tapia R."/>
            <person name="Han C."/>
            <person name="Goodwin L."/>
            <person name="Chen A."/>
            <person name="Palaniappan K."/>
            <person name="Land M."/>
            <person name="Hauser L."/>
            <person name="Chang Y.J."/>
            <person name="Jeffries C.D."/>
            <person name="Brambilla E.M."/>
            <person name="Kopitz M."/>
            <person name="Rohde M."/>
            <person name="Goker M."/>
            <person name="Tindall B.J."/>
            <person name="Detter J.C."/>
            <person name="Woyke T."/>
            <person name="Bristow J."/>
            <person name="Eisen J.A."/>
            <person name="Markowitz V."/>
            <person name="Hugenholtz P."/>
            <person name="Klenk H.P."/>
            <person name="Kyrpides N.C."/>
        </authorList>
    </citation>
    <scope>NUCLEOTIDE SEQUENCE [LARGE SCALE GENOMIC DNA]</scope>
    <source>
        <strain evidence="6">ATCC 43766 / DSM 16922 / JCM 21250 / NBRC 16016 / NCTC 11634 / CL345/78</strain>
    </source>
</reference>
<dbReference type="eggNOG" id="ENOG5032Y69">
    <property type="taxonomic scope" value="Bacteria"/>
</dbReference>
<dbReference type="STRING" id="865938.Weevi_0255"/>
<dbReference type="InterPro" id="IPR011856">
    <property type="entry name" value="tRNA_endonuc-like_dom_sf"/>
</dbReference>
<dbReference type="KEGG" id="wvi:Weevi_0255"/>
<dbReference type="GO" id="GO:0003676">
    <property type="term" value="F:nucleic acid binding"/>
    <property type="evidence" value="ECO:0007669"/>
    <property type="project" value="InterPro"/>
</dbReference>
<dbReference type="Pfam" id="PF08774">
    <property type="entry name" value="VRR_NUC"/>
    <property type="match status" value="1"/>
</dbReference>
<organism evidence="5 6">
    <name type="scientific">Weeksella virosa (strain ATCC 43766 / DSM 16922 / JCM 21250 / CCUG 30538 / CDC 9751 / IAM 14551 / NBRC 16016 / NCTC 11634 / CL345/78)</name>
    <dbReference type="NCBI Taxonomy" id="865938"/>
    <lineage>
        <taxon>Bacteria</taxon>
        <taxon>Pseudomonadati</taxon>
        <taxon>Bacteroidota</taxon>
        <taxon>Flavobacteriia</taxon>
        <taxon>Flavobacteriales</taxon>
        <taxon>Weeksellaceae</taxon>
        <taxon>Weeksella</taxon>
    </lineage>
</organism>
<evidence type="ECO:0000313" key="5">
    <source>
        <dbReference type="EMBL" id="ADX66977.1"/>
    </source>
</evidence>
<name>F0NXS0_WEEVC</name>
<comment type="cofactor">
    <cofactor evidence="1">
        <name>Mg(2+)</name>
        <dbReference type="ChEBI" id="CHEBI:18420"/>
    </cofactor>
</comment>
<gene>
    <name evidence="5" type="ordered locus">Weevi_0255</name>
</gene>
<evidence type="ECO:0000313" key="6">
    <source>
        <dbReference type="Proteomes" id="UP000008641"/>
    </source>
</evidence>
<proteinExistence type="predicted"/>
<sequence length="124" mass="14392">MYVQNPKKKKQSNHESKLQQQCVKWFRLQFRDVMIFSIPNGGSRHQKEVAKIKAEGVVAGVSDLFIMKASRGFHGLFIEMKYGKNTTTEKQDVFLAKARSERYATAVCYSFEEFVKITTQYLKN</sequence>
<dbReference type="Gene3D" id="3.40.1350.10">
    <property type="match status" value="1"/>
</dbReference>
<keyword evidence="6" id="KW-1185">Reference proteome</keyword>
<evidence type="ECO:0000256" key="2">
    <source>
        <dbReference type="ARBA" id="ARBA00022722"/>
    </source>
</evidence>
<dbReference type="EMBL" id="CP002455">
    <property type="protein sequence ID" value="ADX66977.1"/>
    <property type="molecule type" value="Genomic_DNA"/>
</dbReference>
<evidence type="ECO:0000256" key="3">
    <source>
        <dbReference type="ARBA" id="ARBA00022801"/>
    </source>
</evidence>
<dbReference type="InterPro" id="IPR014883">
    <property type="entry name" value="VRR_NUC"/>
</dbReference>
<dbReference type="SMART" id="SM00990">
    <property type="entry name" value="VRR_NUC"/>
    <property type="match status" value="1"/>
</dbReference>
<reference evidence="6" key="2">
    <citation type="journal article" date="2011" name="Stand. Genomic Sci.">
        <title>Complete genome sequence of Weeksella virosa type strain (9751T).</title>
        <authorList>
            <person name="Lang E."/>
            <person name="Teshima H."/>
            <person name="Lucas S."/>
            <person name="Lapidus A."/>
            <person name="Hammon N."/>
            <person name="Deshpande S."/>
            <person name="Nolan M."/>
            <person name="Cheng J."/>
            <person name="Pitluck S."/>
            <person name="Liolios K."/>
            <person name="Pagani I."/>
            <person name="Mikhailova N."/>
            <person name="Ivanova N."/>
            <person name="Mavromatis K."/>
            <person name="Pati A."/>
            <person name="Tapia R."/>
            <person name="Han C."/>
            <person name="Goodwin L."/>
            <person name="Chen A."/>
            <person name="Palaniappan K."/>
            <person name="Land M."/>
            <person name="Hauser L."/>
            <person name="Chang Y."/>
            <person name="Jeffries C."/>
            <person name="Brambilla E."/>
            <person name="Kopitz M."/>
            <person name="Rohde M."/>
            <person name="Goker M."/>
            <person name="Tindall B."/>
            <person name="Detter J."/>
            <person name="Woyke T."/>
            <person name="Bristow J."/>
            <person name="Eisen J."/>
            <person name="Markowitz V."/>
            <person name="Hugenholtz P."/>
            <person name="Klenk H."/>
            <person name="Kyrpides N."/>
        </authorList>
    </citation>
    <scope>NUCLEOTIDE SEQUENCE [LARGE SCALE GENOMIC DNA]</scope>
    <source>
        <strain evidence="6">ATCC 43766 / DSM 16922 / JCM 21250 / NBRC 16016 / NCTC 11634 / CL345/78</strain>
    </source>
</reference>
<dbReference type="HOGENOM" id="CLU_129193_0_1_10"/>
<accession>F0NXS0</accession>
<dbReference type="Proteomes" id="UP000008641">
    <property type="component" value="Chromosome"/>
</dbReference>
<evidence type="ECO:0000256" key="1">
    <source>
        <dbReference type="ARBA" id="ARBA00001946"/>
    </source>
</evidence>
<evidence type="ECO:0000259" key="4">
    <source>
        <dbReference type="SMART" id="SM00990"/>
    </source>
</evidence>
<dbReference type="GO" id="GO:0016788">
    <property type="term" value="F:hydrolase activity, acting on ester bonds"/>
    <property type="evidence" value="ECO:0007669"/>
    <property type="project" value="InterPro"/>
</dbReference>
<dbReference type="GO" id="GO:0004518">
    <property type="term" value="F:nuclease activity"/>
    <property type="evidence" value="ECO:0007669"/>
    <property type="project" value="UniProtKB-KW"/>
</dbReference>